<dbReference type="InterPro" id="IPR012281">
    <property type="entry name" value="Phospholipid_synth_PlsX-like"/>
</dbReference>
<keyword evidence="5 10" id="KW-0443">Lipid metabolism</keyword>
<proteinExistence type="inferred from homology"/>
<comment type="subunit">
    <text evidence="9 10">Homodimer. Probably interacts with PlsY.</text>
</comment>
<dbReference type="PIRSF" id="PIRSF002465">
    <property type="entry name" value="Phsphlp_syn_PlsX"/>
    <property type="match status" value="1"/>
</dbReference>
<dbReference type="InterPro" id="IPR003664">
    <property type="entry name" value="FA_synthesis"/>
</dbReference>
<dbReference type="GO" id="GO:0008654">
    <property type="term" value="P:phospholipid biosynthetic process"/>
    <property type="evidence" value="ECO:0007669"/>
    <property type="project" value="UniProtKB-KW"/>
</dbReference>
<comment type="caution">
    <text evidence="11">The sequence shown here is derived from an EMBL/GenBank/DDBJ whole genome shotgun (WGS) entry which is preliminary data.</text>
</comment>
<dbReference type="OrthoDB" id="9806408at2"/>
<keyword evidence="6 10" id="KW-0594">Phospholipid biosynthesis</keyword>
<dbReference type="GO" id="GO:0005737">
    <property type="term" value="C:cytoplasm"/>
    <property type="evidence" value="ECO:0007669"/>
    <property type="project" value="UniProtKB-SubCell"/>
</dbReference>
<evidence type="ECO:0000256" key="4">
    <source>
        <dbReference type="ARBA" id="ARBA00022679"/>
    </source>
</evidence>
<dbReference type="PANTHER" id="PTHR30100">
    <property type="entry name" value="FATTY ACID/PHOSPHOLIPID SYNTHESIS PROTEIN PLSX"/>
    <property type="match status" value="1"/>
</dbReference>
<dbReference type="GO" id="GO:0006633">
    <property type="term" value="P:fatty acid biosynthetic process"/>
    <property type="evidence" value="ECO:0007669"/>
    <property type="project" value="UniProtKB-UniRule"/>
</dbReference>
<keyword evidence="2 10" id="KW-0963">Cytoplasm</keyword>
<comment type="subcellular location">
    <subcellularLocation>
        <location evidence="10">Cytoplasm</location>
    </subcellularLocation>
    <text evidence="10">Associated with the membrane possibly through PlsY.</text>
</comment>
<comment type="catalytic activity">
    <reaction evidence="1 10">
        <text>a fatty acyl-[ACP] + phosphate = an acyl phosphate + holo-[ACP]</text>
        <dbReference type="Rhea" id="RHEA:42292"/>
        <dbReference type="Rhea" id="RHEA-COMP:9685"/>
        <dbReference type="Rhea" id="RHEA-COMP:14125"/>
        <dbReference type="ChEBI" id="CHEBI:43474"/>
        <dbReference type="ChEBI" id="CHEBI:59918"/>
        <dbReference type="ChEBI" id="CHEBI:64479"/>
        <dbReference type="ChEBI" id="CHEBI:138651"/>
        <dbReference type="EC" id="2.3.1.274"/>
    </reaction>
</comment>
<dbReference type="UniPathway" id="UPA00085"/>
<keyword evidence="7 10" id="KW-1208">Phospholipid metabolism</keyword>
<keyword evidence="3 10" id="KW-0444">Lipid biosynthesis</keyword>
<evidence type="ECO:0000256" key="8">
    <source>
        <dbReference type="ARBA" id="ARBA00024069"/>
    </source>
</evidence>
<dbReference type="EC" id="2.3.1.274" evidence="8 10"/>
<evidence type="ECO:0000256" key="1">
    <source>
        <dbReference type="ARBA" id="ARBA00001232"/>
    </source>
</evidence>
<gene>
    <name evidence="10" type="primary">plsX</name>
    <name evidence="11" type="ORF">DCK97_19790</name>
</gene>
<evidence type="ECO:0000256" key="2">
    <source>
        <dbReference type="ARBA" id="ARBA00022490"/>
    </source>
</evidence>
<comment type="pathway">
    <text evidence="10">Lipid metabolism; phospholipid metabolism.</text>
</comment>
<evidence type="ECO:0000256" key="9">
    <source>
        <dbReference type="ARBA" id="ARBA00046608"/>
    </source>
</evidence>
<evidence type="ECO:0000313" key="11">
    <source>
        <dbReference type="EMBL" id="HAE49662.1"/>
    </source>
</evidence>
<accession>A0A3B9IP59</accession>
<dbReference type="Pfam" id="PF02504">
    <property type="entry name" value="FA_synthesis"/>
    <property type="match status" value="1"/>
</dbReference>
<dbReference type="NCBIfam" id="TIGR00182">
    <property type="entry name" value="plsX"/>
    <property type="match status" value="1"/>
</dbReference>
<dbReference type="SUPFAM" id="SSF53659">
    <property type="entry name" value="Isocitrate/Isopropylmalate dehydrogenase-like"/>
    <property type="match status" value="1"/>
</dbReference>
<name>A0A3B9IP59_9PROT</name>
<reference evidence="11 12" key="1">
    <citation type="journal article" date="2018" name="Nat. Biotechnol.">
        <title>A standardized bacterial taxonomy based on genome phylogeny substantially revises the tree of life.</title>
        <authorList>
            <person name="Parks D.H."/>
            <person name="Chuvochina M."/>
            <person name="Waite D.W."/>
            <person name="Rinke C."/>
            <person name="Skarshewski A."/>
            <person name="Chaumeil P.A."/>
            <person name="Hugenholtz P."/>
        </authorList>
    </citation>
    <scope>NUCLEOTIDE SEQUENCE [LARGE SCALE GENOMIC DNA]</scope>
    <source>
        <strain evidence="11">UBA8739</strain>
    </source>
</reference>
<dbReference type="EMBL" id="DMAI01000323">
    <property type="protein sequence ID" value="HAE49662.1"/>
    <property type="molecule type" value="Genomic_DNA"/>
</dbReference>
<dbReference type="HAMAP" id="MF_00019">
    <property type="entry name" value="PlsX"/>
    <property type="match status" value="1"/>
</dbReference>
<dbReference type="PANTHER" id="PTHR30100:SF1">
    <property type="entry name" value="PHOSPHATE ACYLTRANSFERASE"/>
    <property type="match status" value="1"/>
</dbReference>
<evidence type="ECO:0000256" key="6">
    <source>
        <dbReference type="ARBA" id="ARBA00023209"/>
    </source>
</evidence>
<dbReference type="AlphaFoldDB" id="A0A3B9IP59"/>
<protein>
    <recommendedName>
        <fullName evidence="8 10">Phosphate acyltransferase</fullName>
        <ecNumber evidence="8 10">2.3.1.274</ecNumber>
    </recommendedName>
    <alternativeName>
        <fullName evidence="10">Acyl-ACP phosphotransacylase</fullName>
    </alternativeName>
    <alternativeName>
        <fullName evidence="10">Acyl-[acyl-carrier-protein]--phosphate acyltransferase</fullName>
    </alternativeName>
    <alternativeName>
        <fullName evidence="10">Phosphate-acyl-ACP acyltransferase</fullName>
    </alternativeName>
</protein>
<evidence type="ECO:0000256" key="5">
    <source>
        <dbReference type="ARBA" id="ARBA00023098"/>
    </source>
</evidence>
<dbReference type="Gene3D" id="3.40.718.10">
    <property type="entry name" value="Isopropylmalate Dehydrogenase"/>
    <property type="match status" value="1"/>
</dbReference>
<comment type="function">
    <text evidence="10">Catalyzes the reversible formation of acyl-phosphate (acyl-PO(4)) from acyl-[acyl-carrier-protein] (acyl-ACP). This enzyme utilizes acyl-ACP as fatty acyl donor, but not acyl-CoA.</text>
</comment>
<dbReference type="GO" id="GO:0043811">
    <property type="term" value="F:phosphate:acyl-[acyl carrier protein] acyltransferase activity"/>
    <property type="evidence" value="ECO:0007669"/>
    <property type="project" value="UniProtKB-UniRule"/>
</dbReference>
<evidence type="ECO:0000256" key="10">
    <source>
        <dbReference type="HAMAP-Rule" id="MF_00019"/>
    </source>
</evidence>
<keyword evidence="4 10" id="KW-0808">Transferase</keyword>
<organism evidence="11 12">
    <name type="scientific">Tistrella mobilis</name>
    <dbReference type="NCBI Taxonomy" id="171437"/>
    <lineage>
        <taxon>Bacteria</taxon>
        <taxon>Pseudomonadati</taxon>
        <taxon>Pseudomonadota</taxon>
        <taxon>Alphaproteobacteria</taxon>
        <taxon>Geminicoccales</taxon>
        <taxon>Geminicoccaceae</taxon>
        <taxon>Tistrella</taxon>
    </lineage>
</organism>
<keyword evidence="11" id="KW-0012">Acyltransferase</keyword>
<dbReference type="Proteomes" id="UP000257706">
    <property type="component" value="Unassembled WGS sequence"/>
</dbReference>
<sequence length="354" mass="37654">MALSGEVTIALDAMGGDQAPKMVVKGAAIALKRHPGLRFLMVGDEPRLRTLMKRRKKLLAATEFLHTDEVVPGTMRPSVALRQGRKSSMGLALRAVRENRASAAVSAGNTGALMAMARMMLGMLPGIDRPAIAATMPTLRGESVVLDLGANTECDVRNLIQFAVMGELFARIVLGYQTPSVGLLNVGEEEVKGLETVREAAARLKAAESIRFHGFVEGDDIAKGTVDVVVTDGFTGNIALKTAEGTAKLYSHYLRSAFGRSLLARIGYLFARSSLKAIQKQTDPRHHNGAMFLGLGGIAVKSHGGTDALGFANAIGVAYDLVAHGFNERIIGEFKRIAADRIDGTSDQQKAATA</sequence>
<comment type="similarity">
    <text evidence="10">Belongs to the PlsX family.</text>
</comment>
<evidence type="ECO:0000256" key="7">
    <source>
        <dbReference type="ARBA" id="ARBA00023264"/>
    </source>
</evidence>
<evidence type="ECO:0000256" key="3">
    <source>
        <dbReference type="ARBA" id="ARBA00022516"/>
    </source>
</evidence>
<evidence type="ECO:0000313" key="12">
    <source>
        <dbReference type="Proteomes" id="UP000257706"/>
    </source>
</evidence>